<accession>A0A0S4KY90</accession>
<dbReference type="AlphaFoldDB" id="A0A0S4KY90"/>
<organism evidence="1 2">
    <name type="scientific">Candidatus Nitrospira inopinata</name>
    <dbReference type="NCBI Taxonomy" id="1715989"/>
    <lineage>
        <taxon>Bacteria</taxon>
        <taxon>Pseudomonadati</taxon>
        <taxon>Nitrospirota</taxon>
        <taxon>Nitrospiria</taxon>
        <taxon>Nitrospirales</taxon>
        <taxon>Nitrospiraceae</taxon>
        <taxon>Nitrospira</taxon>
    </lineage>
</organism>
<proteinExistence type="predicted"/>
<dbReference type="EMBL" id="LN885086">
    <property type="protein sequence ID" value="CUQ68126.1"/>
    <property type="molecule type" value="Genomic_DNA"/>
</dbReference>
<protein>
    <submittedName>
        <fullName evidence="1">Uncharacterized protein</fullName>
    </submittedName>
</protein>
<reference evidence="2" key="1">
    <citation type="submission" date="2015-09" db="EMBL/GenBank/DDBJ databases">
        <authorList>
            <person name="Daims H."/>
        </authorList>
    </citation>
    <scope>NUCLEOTIDE SEQUENCE [LARGE SCALE GENOMIC DNA]</scope>
</reference>
<keyword evidence="2" id="KW-1185">Reference proteome</keyword>
<gene>
    <name evidence="1" type="ORF">NITINOP_3154</name>
</gene>
<sequence>MLRLRGSWFVCEGGASKRLRTLPEGVPMTMAEIFVGDRVKGGFNCFMERTQKRFIRGRLSKRKS</sequence>
<dbReference type="STRING" id="1715989.NITINOP_3154"/>
<dbReference type="Proteomes" id="UP000066284">
    <property type="component" value="Chromosome 1"/>
</dbReference>
<evidence type="ECO:0000313" key="1">
    <source>
        <dbReference type="EMBL" id="CUQ68126.1"/>
    </source>
</evidence>
<dbReference type="KEGG" id="nio:NITINOP_3154"/>
<evidence type="ECO:0000313" key="2">
    <source>
        <dbReference type="Proteomes" id="UP000066284"/>
    </source>
</evidence>
<name>A0A0S4KY90_9BACT</name>